<dbReference type="SUPFAM" id="SSF51735">
    <property type="entry name" value="NAD(P)-binding Rossmann-fold domains"/>
    <property type="match status" value="1"/>
</dbReference>
<organism evidence="10 11">
    <name type="scientific">Mesorhizobium dulcispinae</name>
    <dbReference type="NCBI Taxonomy" id="3072316"/>
    <lineage>
        <taxon>Bacteria</taxon>
        <taxon>Pseudomonadati</taxon>
        <taxon>Pseudomonadota</taxon>
        <taxon>Alphaproteobacteria</taxon>
        <taxon>Hyphomicrobiales</taxon>
        <taxon>Phyllobacteriaceae</taxon>
        <taxon>Mesorhizobium</taxon>
    </lineage>
</organism>
<dbReference type="InterPro" id="IPR007886">
    <property type="entry name" value="AlaDH/PNT_N"/>
</dbReference>
<dbReference type="PANTHER" id="PTHR10160">
    <property type="entry name" value="NAD(P) TRANSHYDROGENASE"/>
    <property type="match status" value="1"/>
</dbReference>
<accession>A0ABU4XPH2</accession>
<dbReference type="SMART" id="SM01002">
    <property type="entry name" value="AlaDh_PNT_C"/>
    <property type="match status" value="1"/>
</dbReference>
<dbReference type="PANTHER" id="PTHR10160:SF19">
    <property type="entry name" value="PROTON-TRANSLOCATING NAD(P)(+) TRANSHYDROGENASE"/>
    <property type="match status" value="1"/>
</dbReference>
<reference evidence="10 11" key="1">
    <citation type="submission" date="2023-08" db="EMBL/GenBank/DDBJ databases">
        <title>Implementing the SeqCode for naming new Mesorhizobium species isolated from Vachellia karroo root nodules.</title>
        <authorList>
            <person name="Van Lill M."/>
        </authorList>
    </citation>
    <scope>NUCLEOTIDE SEQUENCE [LARGE SCALE GENOMIC DNA]</scope>
    <source>
        <strain evidence="10 11">VK23A</strain>
    </source>
</reference>
<evidence type="ECO:0000256" key="6">
    <source>
        <dbReference type="ARBA" id="ARBA00023027"/>
    </source>
</evidence>
<comment type="function">
    <text evidence="1">The transhydrogenation between NADH and NADP is coupled to respiration and ATP hydrolysis and functions as a proton pump across the membrane.</text>
</comment>
<evidence type="ECO:0000256" key="2">
    <source>
        <dbReference type="ARBA" id="ARBA00012943"/>
    </source>
</evidence>
<dbReference type="InterPro" id="IPR036291">
    <property type="entry name" value="NAD(P)-bd_dom_sf"/>
</dbReference>
<proteinExistence type="predicted"/>
<dbReference type="CDD" id="cd05304">
    <property type="entry name" value="Rubrum_tdh"/>
    <property type="match status" value="1"/>
</dbReference>
<evidence type="ECO:0000313" key="11">
    <source>
        <dbReference type="Proteomes" id="UP001271780"/>
    </source>
</evidence>
<dbReference type="SMART" id="SM01003">
    <property type="entry name" value="AlaDh_PNT_N"/>
    <property type="match status" value="1"/>
</dbReference>
<keyword evidence="6" id="KW-0520">NAD</keyword>
<keyword evidence="4" id="KW-0521">NADP</keyword>
<evidence type="ECO:0000256" key="7">
    <source>
        <dbReference type="ARBA" id="ARBA00048202"/>
    </source>
</evidence>
<keyword evidence="3" id="KW-0547">Nucleotide-binding</keyword>
<gene>
    <name evidence="10" type="ORF">RFM27_31810</name>
</gene>
<dbReference type="EMBL" id="JAVIIZ010000039">
    <property type="protein sequence ID" value="MDX8476655.1"/>
    <property type="molecule type" value="Genomic_DNA"/>
</dbReference>
<evidence type="ECO:0000259" key="9">
    <source>
        <dbReference type="SMART" id="SM01003"/>
    </source>
</evidence>
<evidence type="ECO:0000256" key="4">
    <source>
        <dbReference type="ARBA" id="ARBA00022857"/>
    </source>
</evidence>
<sequence>MKTQDRSKIVASLAEQSPGERRVALVPSDVAKLAKKVQVLIEAGAGASAGFSDTAYREAGAEVTDRDGALQAAGTVVVVRPPSLKAFRPETTLISLGAHDVKLQSELAAKRILHLGLERMPRTSKAQSMDVLSSQAAIAGYASVMEGARALDVLLPMMTTAAGGIKPAKMIALGAGVAGLQAIATARRLGAIAHGFDVRKAAGEQIESLGAKFVFPDFELPAPEASGGYAAAQSHEQQSRLRRALTPHLAEMNLVVASAQIPGRPAPVLIDDETLAAMKPGAVIVDLAAETGGNTSRTKPNELVEASGVRILGPTNLPSLFATDASRLFSGNMRSLLEHLVHEEDGVQISLGDSITAAMLSAAAPALASA</sequence>
<keyword evidence="11" id="KW-1185">Reference proteome</keyword>
<dbReference type="Gene3D" id="3.40.50.720">
    <property type="entry name" value="NAD(P)-binding Rossmann-like Domain"/>
    <property type="match status" value="2"/>
</dbReference>
<protein>
    <recommendedName>
        <fullName evidence="2">proton-translocating NAD(P)(+) transhydrogenase</fullName>
        <ecNumber evidence="2">7.1.1.1</ecNumber>
    </recommendedName>
</protein>
<name>A0ABU4XPH2_9HYPH</name>
<dbReference type="InterPro" id="IPR007698">
    <property type="entry name" value="AlaDH/PNT_NAD(H)-bd"/>
</dbReference>
<dbReference type="Proteomes" id="UP001271780">
    <property type="component" value="Unassembled WGS sequence"/>
</dbReference>
<dbReference type="SUPFAM" id="SSF52283">
    <property type="entry name" value="Formate/glycerate dehydrogenase catalytic domain-like"/>
    <property type="match status" value="1"/>
</dbReference>
<evidence type="ECO:0000256" key="5">
    <source>
        <dbReference type="ARBA" id="ARBA00022967"/>
    </source>
</evidence>
<comment type="catalytic activity">
    <reaction evidence="7">
        <text>NAD(+) + NADPH + H(+)(in) = NADH + NADP(+) + H(+)(out)</text>
        <dbReference type="Rhea" id="RHEA:47992"/>
        <dbReference type="ChEBI" id="CHEBI:15378"/>
        <dbReference type="ChEBI" id="CHEBI:57540"/>
        <dbReference type="ChEBI" id="CHEBI:57783"/>
        <dbReference type="ChEBI" id="CHEBI:57945"/>
        <dbReference type="ChEBI" id="CHEBI:58349"/>
        <dbReference type="EC" id="7.1.1.1"/>
    </reaction>
</comment>
<evidence type="ECO:0000256" key="3">
    <source>
        <dbReference type="ARBA" id="ARBA00022741"/>
    </source>
</evidence>
<evidence type="ECO:0000259" key="8">
    <source>
        <dbReference type="SMART" id="SM01002"/>
    </source>
</evidence>
<feature type="domain" description="Alanine dehydrogenase/pyridine nucleotide transhydrogenase N-terminal" evidence="9">
    <location>
        <begin position="11"/>
        <end position="139"/>
    </location>
</feature>
<dbReference type="Pfam" id="PF05222">
    <property type="entry name" value="AlaDh_PNT_N"/>
    <property type="match status" value="1"/>
</dbReference>
<evidence type="ECO:0000313" key="10">
    <source>
        <dbReference type="EMBL" id="MDX8476655.1"/>
    </source>
</evidence>
<dbReference type="EC" id="7.1.1.1" evidence="2"/>
<keyword evidence="5" id="KW-1278">Translocase</keyword>
<dbReference type="Pfam" id="PF01262">
    <property type="entry name" value="AlaDh_PNT_C"/>
    <property type="match status" value="1"/>
</dbReference>
<dbReference type="RefSeq" id="WP_320319105.1">
    <property type="nucleotide sequence ID" value="NZ_JAVIIX010000037.1"/>
</dbReference>
<feature type="domain" description="Alanine dehydrogenase/pyridine nucleotide transhydrogenase NAD(H)-binding" evidence="8">
    <location>
        <begin position="148"/>
        <end position="313"/>
    </location>
</feature>
<comment type="caution">
    <text evidence="10">The sequence shown here is derived from an EMBL/GenBank/DDBJ whole genome shotgun (WGS) entry which is preliminary data.</text>
</comment>
<evidence type="ECO:0000256" key="1">
    <source>
        <dbReference type="ARBA" id="ARBA00003943"/>
    </source>
</evidence>